<proteinExistence type="predicted"/>
<organism evidence="1">
    <name type="scientific">viral metagenome</name>
    <dbReference type="NCBI Taxonomy" id="1070528"/>
    <lineage>
        <taxon>unclassified sequences</taxon>
        <taxon>metagenomes</taxon>
        <taxon>organismal metagenomes</taxon>
    </lineage>
</organism>
<gene>
    <name evidence="1" type="ORF">TM448B05042_0007</name>
</gene>
<sequence>MPGETDQVKWRGVRPIYGIRGVWPAIDAVRVEAWKSAVGVAIETIYTVPANKKLFIASCFISSRLSANAACYGQVIVTDSGAVVKVYPYIHEYEIAGQMATGMYYMPALEAEAGWLVKVKSSHADLIATGIIHGWLEDA</sequence>
<evidence type="ECO:0000313" key="1">
    <source>
        <dbReference type="EMBL" id="QJI03811.1"/>
    </source>
</evidence>
<dbReference type="EMBL" id="MT145121">
    <property type="protein sequence ID" value="QJI03811.1"/>
    <property type="molecule type" value="Genomic_DNA"/>
</dbReference>
<accession>A0A6M3Y0Q7</accession>
<protein>
    <submittedName>
        <fullName evidence="1">Uncharacterized protein</fullName>
    </submittedName>
</protein>
<name>A0A6M3Y0Q7_9ZZZZ</name>
<reference evidence="1" key="1">
    <citation type="submission" date="2020-03" db="EMBL/GenBank/DDBJ databases">
        <title>The deep terrestrial virosphere.</title>
        <authorList>
            <person name="Holmfeldt K."/>
            <person name="Nilsson E."/>
            <person name="Simone D."/>
            <person name="Lopez-Fernandez M."/>
            <person name="Wu X."/>
            <person name="de Brujin I."/>
            <person name="Lundin D."/>
            <person name="Andersson A."/>
            <person name="Bertilsson S."/>
            <person name="Dopson M."/>
        </authorList>
    </citation>
    <scope>NUCLEOTIDE SEQUENCE</scope>
    <source>
        <strain evidence="1">TM448B05042</strain>
    </source>
</reference>
<dbReference type="AlphaFoldDB" id="A0A6M3Y0Q7"/>